<dbReference type="OrthoDB" id="9797030at2"/>
<dbReference type="RefSeq" id="WP_090072641.1">
    <property type="nucleotide sequence ID" value="NZ_FOVR01000005.1"/>
</dbReference>
<keyword evidence="2" id="KW-0472">Membrane</keyword>
<evidence type="ECO:0000313" key="4">
    <source>
        <dbReference type="Proteomes" id="UP000199236"/>
    </source>
</evidence>
<dbReference type="STRING" id="655353.SAMN04488056_105244"/>
<dbReference type="Pfam" id="PF08238">
    <property type="entry name" value="Sel1"/>
    <property type="match status" value="13"/>
</dbReference>
<evidence type="ECO:0000313" key="3">
    <source>
        <dbReference type="EMBL" id="SFO40712.1"/>
    </source>
</evidence>
<keyword evidence="2" id="KW-1133">Transmembrane helix</keyword>
<keyword evidence="4" id="KW-1185">Reference proteome</keyword>
<protein>
    <submittedName>
        <fullName evidence="3">TPR repeat</fullName>
    </submittedName>
</protein>
<feature type="region of interest" description="Disordered" evidence="1">
    <location>
        <begin position="153"/>
        <end position="175"/>
    </location>
</feature>
<dbReference type="PANTHER" id="PTHR11102">
    <property type="entry name" value="SEL-1-LIKE PROTEIN"/>
    <property type="match status" value="1"/>
</dbReference>
<organism evidence="3 4">
    <name type="scientific">Cohaesibacter marisflavi</name>
    <dbReference type="NCBI Taxonomy" id="655353"/>
    <lineage>
        <taxon>Bacteria</taxon>
        <taxon>Pseudomonadati</taxon>
        <taxon>Pseudomonadota</taxon>
        <taxon>Alphaproteobacteria</taxon>
        <taxon>Hyphomicrobiales</taxon>
        <taxon>Cohaesibacteraceae</taxon>
    </lineage>
</organism>
<proteinExistence type="predicted"/>
<feature type="transmembrane region" description="Helical" evidence="2">
    <location>
        <begin position="188"/>
        <end position="210"/>
    </location>
</feature>
<dbReference type="EMBL" id="FOVR01000005">
    <property type="protein sequence ID" value="SFO40712.1"/>
    <property type="molecule type" value="Genomic_DNA"/>
</dbReference>
<accession>A0A1I5GXI1</accession>
<dbReference type="SMART" id="SM00671">
    <property type="entry name" value="SEL1"/>
    <property type="match status" value="14"/>
</dbReference>
<sequence>MIANDLHLNKRDGFEKFETLLENEFEHVGGTKATKLGSYIKEIIGDAVEKKYSSDISKLKEETWKEFLSNDVKSIGYEKVKRTLSGASFSTGPKVKSNFLDKIGPDGVSQHMSVVLAIYYTAHISEDNNLNEAAERVDLAFFGKTFEKKFGRHVPTSKSEGNSLIDGNQPRQVRTRKNHARIQKLNQFVRPISFISVAIVTVILAVFYYYENYVIQPENPIEVNVVGSASYEQAKLHRAKDENYKHFEALLEANDDDYAPARAALAVTYLHGVGTVKNPEFAKVTAQSAIDLGLVEMSENNNKDALYQLALLHRDGLAVEKSTEKYKNLMTKAAALGHSRAAHYLGKMLYEHEDQEERCRGLEFTEQAAKKGQIEAAHWLGWYYKEGKCGSPDLVKAVEAFKLAANGGNSGSQLDLGYLYETGQGVPNPSISNAEKWYLKAANQGSAQAQYNLGNLYYYKKVYVEDPYKEAFKWYDLAAKQGHANAENDLGYLYEKGLGVDQDYSQALDWYERSANQNLHRAQHNLARLYENLHRSDGAFPNYKKAKEWYEKAAEGGYVAAQIDLANFYIAGNDQAEPDYKSALIWLQKAAESGSAKGQVELGKLYEHGQGVEQSSKIAFDLYKKAADQEYSYAYSFVADMYKNGLGVDRDIDKAIDFYQKGVSKNDRNSMLKLALIYLYENPDDDKYTEALTLLHRAVEEKNGYAAIALAEIYARGNFGVKKNVNKVLELISKGTSKEGLGYTYLVFADLMTAISSKESRPDGLEKIFEAAIRHGSAEASTAYGWALLSGSVFEKNVVLAKEYFQKASVLGQNSAYAGLGFIELENQSSTNLQKSYTLCHKASDAGEQCGDYCLGLIYFKQLAADSNIISASEAEKALTRSAKLGNSCSMLLLGVGYELNYFESNKPLEQALHWLRKASDTGSLDASFNLGMFLIRTKHQRFEPGFEAYELINNAASEGHKISQCAYVAFQAIKDRVDVKLYKLSGYLKNLKNSGILSESQAEMVLQDPRTASEIAGVRELSERVFQHPNLSKGTNLSGIRVVE</sequence>
<dbReference type="InterPro" id="IPR050767">
    <property type="entry name" value="Sel1_AlgK"/>
</dbReference>
<dbReference type="Gene3D" id="1.25.40.10">
    <property type="entry name" value="Tetratricopeptide repeat domain"/>
    <property type="match status" value="4"/>
</dbReference>
<gene>
    <name evidence="3" type="ORF">SAMN04488056_105244</name>
</gene>
<dbReference type="SUPFAM" id="SSF81901">
    <property type="entry name" value="HCP-like"/>
    <property type="match status" value="6"/>
</dbReference>
<dbReference type="InterPro" id="IPR011990">
    <property type="entry name" value="TPR-like_helical_dom_sf"/>
</dbReference>
<name>A0A1I5GXI1_9HYPH</name>
<evidence type="ECO:0000256" key="2">
    <source>
        <dbReference type="SAM" id="Phobius"/>
    </source>
</evidence>
<feature type="compositionally biased region" description="Polar residues" evidence="1">
    <location>
        <begin position="156"/>
        <end position="172"/>
    </location>
</feature>
<reference evidence="3 4" key="1">
    <citation type="submission" date="2016-10" db="EMBL/GenBank/DDBJ databases">
        <authorList>
            <person name="de Groot N.N."/>
        </authorList>
    </citation>
    <scope>NUCLEOTIDE SEQUENCE [LARGE SCALE GENOMIC DNA]</scope>
    <source>
        <strain evidence="3 4">CGMCC 1.9157</strain>
    </source>
</reference>
<evidence type="ECO:0000256" key="1">
    <source>
        <dbReference type="SAM" id="MobiDB-lite"/>
    </source>
</evidence>
<dbReference type="AlphaFoldDB" id="A0A1I5GXI1"/>
<dbReference type="Proteomes" id="UP000199236">
    <property type="component" value="Unassembled WGS sequence"/>
</dbReference>
<dbReference type="PANTHER" id="PTHR11102:SF160">
    <property type="entry name" value="ERAD-ASSOCIATED E3 UBIQUITIN-PROTEIN LIGASE COMPONENT HRD3"/>
    <property type="match status" value="1"/>
</dbReference>
<keyword evidence="2" id="KW-0812">Transmembrane</keyword>
<dbReference type="InterPro" id="IPR006597">
    <property type="entry name" value="Sel1-like"/>
</dbReference>